<name>A0A9P4I7F8_9PEZI</name>
<dbReference type="InterPro" id="IPR045111">
    <property type="entry name" value="Vps41/Vps8"/>
</dbReference>
<feature type="region of interest" description="Disordered" evidence="1">
    <location>
        <begin position="1434"/>
        <end position="1482"/>
    </location>
</feature>
<dbReference type="EMBL" id="ML978129">
    <property type="protein sequence ID" value="KAF2096591.1"/>
    <property type="molecule type" value="Genomic_DNA"/>
</dbReference>
<dbReference type="GO" id="GO:0006623">
    <property type="term" value="P:protein targeting to vacuole"/>
    <property type="evidence" value="ECO:0007669"/>
    <property type="project" value="InterPro"/>
</dbReference>
<feature type="compositionally biased region" description="Low complexity" evidence="1">
    <location>
        <begin position="9"/>
        <end position="49"/>
    </location>
</feature>
<evidence type="ECO:0000313" key="5">
    <source>
        <dbReference type="Proteomes" id="UP000799772"/>
    </source>
</evidence>
<feature type="domain" description="Vacuolar protein sorting-associated protein 8 central" evidence="2">
    <location>
        <begin position="644"/>
        <end position="836"/>
    </location>
</feature>
<evidence type="ECO:0000259" key="2">
    <source>
        <dbReference type="Pfam" id="PF12816"/>
    </source>
</evidence>
<gene>
    <name evidence="4" type="ORF">NA57DRAFT_43067</name>
</gene>
<feature type="region of interest" description="Disordered" evidence="1">
    <location>
        <begin position="1208"/>
        <end position="1234"/>
    </location>
</feature>
<dbReference type="PANTHER" id="PTHR12616">
    <property type="entry name" value="VACUOLAR PROTEIN SORTING VPS41"/>
    <property type="match status" value="1"/>
</dbReference>
<dbReference type="OrthoDB" id="289913at2759"/>
<dbReference type="SUPFAM" id="SSF50978">
    <property type="entry name" value="WD40 repeat-like"/>
    <property type="match status" value="1"/>
</dbReference>
<dbReference type="InterPro" id="IPR025941">
    <property type="entry name" value="Vps8_central_dom"/>
</dbReference>
<accession>A0A9P4I7F8</accession>
<protein>
    <recommendedName>
        <fullName evidence="6">Vacuolar protein sorting-associated protein 8 central domain-containing protein</fullName>
    </recommendedName>
</protein>
<dbReference type="InterPro" id="IPR059070">
    <property type="entry name" value="TPR_VPS8_2"/>
</dbReference>
<feature type="compositionally biased region" description="Low complexity" evidence="1">
    <location>
        <begin position="71"/>
        <end position="80"/>
    </location>
</feature>
<feature type="region of interest" description="Disordered" evidence="1">
    <location>
        <begin position="1"/>
        <end position="86"/>
    </location>
</feature>
<evidence type="ECO:0000313" key="4">
    <source>
        <dbReference type="EMBL" id="KAF2096591.1"/>
    </source>
</evidence>
<evidence type="ECO:0008006" key="6">
    <source>
        <dbReference type="Google" id="ProtNLM"/>
    </source>
</evidence>
<dbReference type="PANTHER" id="PTHR12616:SF8">
    <property type="entry name" value="VACUOLAR PROTEIN SORTING-ASSOCIATED PROTEIN 8 HOMOLOG"/>
    <property type="match status" value="1"/>
</dbReference>
<dbReference type="GO" id="GO:0034058">
    <property type="term" value="P:endosomal vesicle fusion"/>
    <property type="evidence" value="ECO:0007669"/>
    <property type="project" value="TreeGrafter"/>
</dbReference>
<dbReference type="Proteomes" id="UP000799772">
    <property type="component" value="Unassembled WGS sequence"/>
</dbReference>
<organism evidence="4 5">
    <name type="scientific">Rhizodiscina lignyota</name>
    <dbReference type="NCBI Taxonomy" id="1504668"/>
    <lineage>
        <taxon>Eukaryota</taxon>
        <taxon>Fungi</taxon>
        <taxon>Dikarya</taxon>
        <taxon>Ascomycota</taxon>
        <taxon>Pezizomycotina</taxon>
        <taxon>Dothideomycetes</taxon>
        <taxon>Pleosporomycetidae</taxon>
        <taxon>Aulographales</taxon>
        <taxon>Rhizodiscinaceae</taxon>
        <taxon>Rhizodiscina</taxon>
    </lineage>
</organism>
<evidence type="ECO:0000256" key="1">
    <source>
        <dbReference type="SAM" id="MobiDB-lite"/>
    </source>
</evidence>
<dbReference type="GO" id="GO:0005770">
    <property type="term" value="C:late endosome"/>
    <property type="evidence" value="ECO:0007669"/>
    <property type="project" value="TreeGrafter"/>
</dbReference>
<feature type="compositionally biased region" description="Basic and acidic residues" evidence="1">
    <location>
        <begin position="1459"/>
        <end position="1479"/>
    </location>
</feature>
<comment type="caution">
    <text evidence="4">The sequence shown here is derived from an EMBL/GenBank/DDBJ whole genome shotgun (WGS) entry which is preliminary data.</text>
</comment>
<feature type="compositionally biased region" description="Polar residues" evidence="1">
    <location>
        <begin position="1215"/>
        <end position="1229"/>
    </location>
</feature>
<sequence length="1526" mass="168194">MESAEAEDAQAQASIALEDRPGTPSTPDDTPSRRGSLLSSPGSVSQLSVARTRRPGSLQPFDRRFSAQFGSSTPHSRSSSPAFLGSHSRQSSLATLVSVRIPDQTSSEEVQAPWEVVRWIKLKKLTGTAFSEIGRRNYGRPSCLAVANSIVIGTSKGLILVFDYHQTLVATIGLGTKAVESGAVTSLAISADHSTVAGGHSSGHIFTWEVARPAKPFLHIPPLPASQLENRRSDGHVFDKAILHVGFLGTRHTALVSADEGGMAFSHLATRGLGSVGRIVKTTRILGRYPPIAGSNERPRKPSSVLAFGPLPLGNVEQPTDNLGLTALLTPYLLVIVSTTPIAQTQHKAPRPKEVAPHSTLSGCLAWFPAVKLKNAASGQQKGVSKSKLAYCWSNVLTILEVDVSLAPEEDRPPELDFRPRSRWKNDEAIVAVQWLSRSVLGVLTISQRLVILEDNGLRVTDSYDLIQKHIFHRDVFSKQLHPVVEQLDEEDSSMHGVVADAFHMSFKAYKGRLFLLGFEDVAMGTLSNWADRLVALMEEGNFIAAIQLASAYYTGEADKLTVGLPDDATARHDLVRERLLEMIIASLKYTFPDQDERRNGELTKVHVDELASACFSACTSMDEVDFLFEEVYEKFSEASHEDVFFETLEPYILEESITSMPPDVMQALITHYASLDRASRLEDMLCRLDTSTLDIDHTLTLCKQYQLFDALVYIYNRALSDYISPLTEVLELLDVFGDGDIPTQYERSITKVFPYLAFCFTGRRYPRGDIMPDEEADKAKADLYRFIFSGREREWPPGSGNIFSTKATSESTYPYLRALLDYDSSSFMSMLNEAFEDSFLNAPNNSMQNGEAINGIETNKRTSMSMLPTRQTIISILIDVMASEDFGPEDSIYLDMFIARNLPKFPQFIILPGSALHRTLEGLCHYPSDELAADCELSVEYLLSQYHPSDIASLIPLFTHARFYRVLKSVYRGAKEYAKLLETCFADTQNPDSVFDNVTNVLRPGSGLTNKQLRDVHNVLLSHAKDLASIDAVRSAQILATYAPSLFEKVAGALDDDERAQFTMLQTVLEPEPAGHVSHVDTQVLEKQFEERYVQLMCKFNPSHVADYVTLLKSGDLRLDRVLPAMEKSEAIDAAVVLMARDGLVEDAMARLVKYMGTLQAALISLIEGANESPDMANTEEATSDLLDKVDKYCKVGIWLCQGQTRMSARDRPPNSSRRNAAATQRSAAVSEDDLEKDERLWLELVDAIVAVTKDVTAAATDVEASSADGEPSALNTAQITSAMRSAVQQTFSALLASTTSFAKPEHSHRVGRAKATTPKHVQQQHQQAQSNPSFLLILRCFLTRASARLPTLSDLRAVLADIFAAYTFESTILELSNAFLDKDVFGNVREGYERRVMGWRPKSAVCEVCGRRVWGPGAGGGIWEEWEQKREEEGERRRRRVEAAVGAGNGETASRGKGKESEGAKAVQEGEGKDRDAQPGSGPLVVFACGHIAHRSCLMASRGKIEGEHEGEGEGERFECPECE</sequence>
<evidence type="ECO:0000259" key="3">
    <source>
        <dbReference type="Pfam" id="PF25066"/>
    </source>
</evidence>
<dbReference type="Pfam" id="PF25066">
    <property type="entry name" value="TPR_VPS8_2"/>
    <property type="match status" value="1"/>
</dbReference>
<reference evidence="4" key="1">
    <citation type="journal article" date="2020" name="Stud. Mycol.">
        <title>101 Dothideomycetes genomes: a test case for predicting lifestyles and emergence of pathogens.</title>
        <authorList>
            <person name="Haridas S."/>
            <person name="Albert R."/>
            <person name="Binder M."/>
            <person name="Bloem J."/>
            <person name="Labutti K."/>
            <person name="Salamov A."/>
            <person name="Andreopoulos B."/>
            <person name="Baker S."/>
            <person name="Barry K."/>
            <person name="Bills G."/>
            <person name="Bluhm B."/>
            <person name="Cannon C."/>
            <person name="Castanera R."/>
            <person name="Culley D."/>
            <person name="Daum C."/>
            <person name="Ezra D."/>
            <person name="Gonzalez J."/>
            <person name="Henrissat B."/>
            <person name="Kuo A."/>
            <person name="Liang C."/>
            <person name="Lipzen A."/>
            <person name="Lutzoni F."/>
            <person name="Magnuson J."/>
            <person name="Mondo S."/>
            <person name="Nolan M."/>
            <person name="Ohm R."/>
            <person name="Pangilinan J."/>
            <person name="Park H.-J."/>
            <person name="Ramirez L."/>
            <person name="Alfaro M."/>
            <person name="Sun H."/>
            <person name="Tritt A."/>
            <person name="Yoshinaga Y."/>
            <person name="Zwiers L.-H."/>
            <person name="Turgeon B."/>
            <person name="Goodwin S."/>
            <person name="Spatafora J."/>
            <person name="Crous P."/>
            <person name="Grigoriev I."/>
        </authorList>
    </citation>
    <scope>NUCLEOTIDE SEQUENCE</scope>
    <source>
        <strain evidence="4">CBS 133067</strain>
    </source>
</reference>
<keyword evidence="5" id="KW-1185">Reference proteome</keyword>
<dbReference type="Pfam" id="PF23410">
    <property type="entry name" value="Beta-prop_VPS8"/>
    <property type="match status" value="1"/>
</dbReference>
<dbReference type="GO" id="GO:0030897">
    <property type="term" value="C:HOPS complex"/>
    <property type="evidence" value="ECO:0007669"/>
    <property type="project" value="TreeGrafter"/>
</dbReference>
<dbReference type="Pfam" id="PF12816">
    <property type="entry name" value="TPR_Vps8"/>
    <property type="match status" value="1"/>
</dbReference>
<proteinExistence type="predicted"/>
<dbReference type="InterPro" id="IPR036322">
    <property type="entry name" value="WD40_repeat_dom_sf"/>
</dbReference>
<feature type="domain" description="VPS8-like TPR-like repeats" evidence="3">
    <location>
        <begin position="1181"/>
        <end position="1397"/>
    </location>
</feature>
<feature type="compositionally biased region" description="Low complexity" evidence="1">
    <location>
        <begin position="1445"/>
        <end position="1455"/>
    </location>
</feature>